<dbReference type="GO" id="GO:0000422">
    <property type="term" value="P:autophagy of mitochondrion"/>
    <property type="evidence" value="ECO:0007669"/>
    <property type="project" value="TreeGrafter"/>
</dbReference>
<dbReference type="GO" id="GO:0034727">
    <property type="term" value="P:piecemeal microautophagy of the nucleus"/>
    <property type="evidence" value="ECO:0007669"/>
    <property type="project" value="TreeGrafter"/>
</dbReference>
<dbReference type="InterPro" id="IPR029071">
    <property type="entry name" value="Ubiquitin-like_domsf"/>
</dbReference>
<dbReference type="GO" id="GO:0019776">
    <property type="term" value="F:Atg8-family ligase activity"/>
    <property type="evidence" value="ECO:0007669"/>
    <property type="project" value="TreeGrafter"/>
</dbReference>
<keyword evidence="6" id="KW-1185">Reference proteome</keyword>
<name>A0AAD9INE9_PROWI</name>
<dbReference type="PANTHER" id="PTHR13385">
    <property type="entry name" value="AUTOPHAGY PROTEIN 12"/>
    <property type="match status" value="1"/>
</dbReference>
<keyword evidence="3 4" id="KW-0072">Autophagy</keyword>
<dbReference type="Gene3D" id="3.10.20.90">
    <property type="entry name" value="Phosphatidylinositol 3-kinase Catalytic Subunit, Chain A, domain 1"/>
    <property type="match status" value="1"/>
</dbReference>
<organism evidence="5 6">
    <name type="scientific">Prototheca wickerhamii</name>
    <dbReference type="NCBI Taxonomy" id="3111"/>
    <lineage>
        <taxon>Eukaryota</taxon>
        <taxon>Viridiplantae</taxon>
        <taxon>Chlorophyta</taxon>
        <taxon>core chlorophytes</taxon>
        <taxon>Trebouxiophyceae</taxon>
        <taxon>Chlorellales</taxon>
        <taxon>Chlorellaceae</taxon>
        <taxon>Prototheca</taxon>
    </lineage>
</organism>
<proteinExistence type="inferred from homology"/>
<evidence type="ECO:0000256" key="3">
    <source>
        <dbReference type="ARBA" id="ARBA00023006"/>
    </source>
</evidence>
<evidence type="ECO:0000313" key="5">
    <source>
        <dbReference type="EMBL" id="KAK2079642.1"/>
    </source>
</evidence>
<dbReference type="GO" id="GO:0061723">
    <property type="term" value="P:glycophagy"/>
    <property type="evidence" value="ECO:0007669"/>
    <property type="project" value="TreeGrafter"/>
</dbReference>
<reference evidence="5" key="1">
    <citation type="submission" date="2021-01" db="EMBL/GenBank/DDBJ databases">
        <authorList>
            <person name="Eckstrom K.M.E."/>
        </authorList>
    </citation>
    <scope>NUCLEOTIDE SEQUENCE</scope>
    <source>
        <strain evidence="5">UVCC 0001</strain>
    </source>
</reference>
<dbReference type="EMBL" id="JASFZW010000002">
    <property type="protein sequence ID" value="KAK2079642.1"/>
    <property type="molecule type" value="Genomic_DNA"/>
</dbReference>
<dbReference type="GO" id="GO:0000045">
    <property type="term" value="P:autophagosome assembly"/>
    <property type="evidence" value="ECO:0007669"/>
    <property type="project" value="InterPro"/>
</dbReference>
<comment type="caution">
    <text evidence="5">The sequence shown here is derived from an EMBL/GenBank/DDBJ whole genome shotgun (WGS) entry which is preliminary data.</text>
</comment>
<evidence type="ECO:0000256" key="2">
    <source>
        <dbReference type="ARBA" id="ARBA00022786"/>
    </source>
</evidence>
<dbReference type="PANTHER" id="PTHR13385:SF0">
    <property type="entry name" value="UBIQUITIN-LIKE PROTEIN ATG12"/>
    <property type="match status" value="1"/>
</dbReference>
<gene>
    <name evidence="5" type="ORF">QBZ16_002037</name>
</gene>
<dbReference type="Proteomes" id="UP001255856">
    <property type="component" value="Unassembled WGS sequence"/>
</dbReference>
<comment type="similarity">
    <text evidence="4">Belongs to the ATG12 family.</text>
</comment>
<dbReference type="InterPro" id="IPR007242">
    <property type="entry name" value="Atg12"/>
</dbReference>
<comment type="subunit">
    <text evidence="4">Forms a conjugate with ATG5.</text>
</comment>
<dbReference type="CDD" id="cd01612">
    <property type="entry name" value="Ubl_ATG12"/>
    <property type="match status" value="1"/>
</dbReference>
<accession>A0AAD9INE9</accession>
<dbReference type="GO" id="GO:0034045">
    <property type="term" value="C:phagophore assembly site membrane"/>
    <property type="evidence" value="ECO:0007669"/>
    <property type="project" value="TreeGrafter"/>
</dbReference>
<evidence type="ECO:0000313" key="6">
    <source>
        <dbReference type="Proteomes" id="UP001255856"/>
    </source>
</evidence>
<dbReference type="GO" id="GO:0034274">
    <property type="term" value="C:Atg12-Atg5-Atg16 complex"/>
    <property type="evidence" value="ECO:0007669"/>
    <property type="project" value="TreeGrafter"/>
</dbReference>
<sequence>MSDGKGDAPVLKQPKVKVDGKERFSKLVDFLRKRLGKDHVVGLFLYLREAFSPGLEERIQTLFDAFGVDGRLVVNYATVPAWG</sequence>
<dbReference type="GO" id="GO:0000421">
    <property type="term" value="C:autophagosome membrane"/>
    <property type="evidence" value="ECO:0007669"/>
    <property type="project" value="TreeGrafter"/>
</dbReference>
<keyword evidence="1 4" id="KW-1017">Isopeptide bond</keyword>
<comment type="function">
    <text evidence="4">Ubiquitin-like protein involved in cytoplasm to vacuole transport (Cvt) and autophagic vesicle formation.</text>
</comment>
<keyword evidence="2 4" id="KW-0833">Ubl conjugation pathway</keyword>
<evidence type="ECO:0000256" key="4">
    <source>
        <dbReference type="RuleBase" id="RU361201"/>
    </source>
</evidence>
<dbReference type="GO" id="GO:0097352">
    <property type="term" value="P:autophagosome maturation"/>
    <property type="evidence" value="ECO:0007669"/>
    <property type="project" value="TreeGrafter"/>
</dbReference>
<evidence type="ECO:0000256" key="1">
    <source>
        <dbReference type="ARBA" id="ARBA00022499"/>
    </source>
</evidence>
<protein>
    <recommendedName>
        <fullName evidence="4">Ubiquitin-like protein ATG12</fullName>
    </recommendedName>
</protein>
<dbReference type="SUPFAM" id="SSF54236">
    <property type="entry name" value="Ubiquitin-like"/>
    <property type="match status" value="1"/>
</dbReference>
<dbReference type="AlphaFoldDB" id="A0AAD9INE9"/>
<dbReference type="Pfam" id="PF04110">
    <property type="entry name" value="APG12"/>
    <property type="match status" value="1"/>
</dbReference>